<evidence type="ECO:0000256" key="4">
    <source>
        <dbReference type="ARBA" id="ARBA00023125"/>
    </source>
</evidence>
<evidence type="ECO:0000313" key="9">
    <source>
        <dbReference type="EMBL" id="WAE73362.1"/>
    </source>
</evidence>
<dbReference type="PANTHER" id="PTHR43133">
    <property type="entry name" value="RNA POLYMERASE ECF-TYPE SIGMA FACTO"/>
    <property type="match status" value="1"/>
</dbReference>
<organism evidence="9 10">
    <name type="scientific">Streptomonospora nanhaiensis</name>
    <dbReference type="NCBI Taxonomy" id="1323731"/>
    <lineage>
        <taxon>Bacteria</taxon>
        <taxon>Bacillati</taxon>
        <taxon>Actinomycetota</taxon>
        <taxon>Actinomycetes</taxon>
        <taxon>Streptosporangiales</taxon>
        <taxon>Nocardiopsidaceae</taxon>
        <taxon>Streptomonospora</taxon>
    </lineage>
</organism>
<dbReference type="Gene3D" id="1.10.10.10">
    <property type="entry name" value="Winged helix-like DNA-binding domain superfamily/Winged helix DNA-binding domain"/>
    <property type="match status" value="1"/>
</dbReference>
<dbReference type="EMBL" id="CP113264">
    <property type="protein sequence ID" value="WAE73362.1"/>
    <property type="molecule type" value="Genomic_DNA"/>
</dbReference>
<feature type="region of interest" description="Disordered" evidence="6">
    <location>
        <begin position="526"/>
        <end position="680"/>
    </location>
</feature>
<dbReference type="InterPro" id="IPR027383">
    <property type="entry name" value="Znf_put"/>
</dbReference>
<feature type="compositionally biased region" description="Gly residues" evidence="6">
    <location>
        <begin position="544"/>
        <end position="557"/>
    </location>
</feature>
<dbReference type="Proteomes" id="UP001156498">
    <property type="component" value="Chromosome"/>
</dbReference>
<keyword evidence="3" id="KW-0731">Sigma factor</keyword>
<dbReference type="NCBIfam" id="TIGR02937">
    <property type="entry name" value="sigma70-ECF"/>
    <property type="match status" value="1"/>
</dbReference>
<evidence type="ECO:0000259" key="8">
    <source>
        <dbReference type="Pfam" id="PF13490"/>
    </source>
</evidence>
<feature type="compositionally biased region" description="Pro residues" evidence="6">
    <location>
        <begin position="649"/>
        <end position="661"/>
    </location>
</feature>
<dbReference type="Pfam" id="PF13490">
    <property type="entry name" value="zf-HC2"/>
    <property type="match status" value="1"/>
</dbReference>
<sequence>MRGGDTAAYATLYERHAASARGLARQLLRGEAEAEDAVAEAFTRVLSVIRRGKGPEDSFRPYLLTAVRNAAYDRGRGEKRQVVTDDMESLVPGQPFVDPALEGLERSLIARAFLSLPERWQAVLWHTEIEGTKPAEAAPLLGMNPNGVAALAYRAREGLRQAYLQMHLAGGAAAEACRPTLGLLGGYVRGGLSKRDTAKVDTHMDGCADCREVYAELMDVNVGLRGVVLPLVVGSGAAGYLALTPGGAATGAWWGRMSRRQQQAAAGGAAAAGMAVAVALALTGGEVPMRPEDPPPAAAPQEEPVPAPAPGDPAAPDTPPGPPPAAPPPAAPGGTSAPDRPAPPEAPAEPAVPPADVPEEEVAEDAPEPLFAAGIDPVGALLPGSEGIVVLDVRNIGASTVEDVIAVITLPPGVEMVSSGGAGSSVPMATGNGDWSCSSGSGGGRCAHPRMASGQNSTQFLDVRVDAGADVGVPASVTVSSGGVAASATGERGVSSEGVAARYATAGRVRTESVGNALMTCVEPERDHGGHWPWPWPWRPGNPGVPGAGPGTGGTPGADGRTAPEADADLARAPRGPLPAEPGTEASPGEEGSRGEEEIPEDDAEGEDGGAPDGAGALPDGVSPTAPERDPNPEVADPEVADPENPDGGPGPVPEPEPGPDPSSGAGPEAPDGPCADARLREGEHRDNDNWVMAPLEGDPDATTSASAATWDLPEGGAVRWAGLYFSAAGAPDAPAARVRGPGMTSYRTVAATDTKVADLPGYPAYQAFAEVTDLVRAQGGGEWWVGDVPAREGRGVYAGWSLVVVLEDPGIGSYNQAMVLDDTGAVFRSRTGMSFPVSGLLPAAVPSHVDVVAWEGDADLRGDRVTVDGRAVAPSGGYGEEDNAFASSARGAVGDPFTFGTDVVRFDPVLGRETDIRILSEQDAVLVGVVALTAPMRT</sequence>
<gene>
    <name evidence="9" type="ORF">OUQ99_30210</name>
</gene>
<dbReference type="InterPro" id="IPR013324">
    <property type="entry name" value="RNA_pol_sigma_r3/r4-like"/>
</dbReference>
<dbReference type="InterPro" id="IPR039425">
    <property type="entry name" value="RNA_pol_sigma-70-like"/>
</dbReference>
<dbReference type="SUPFAM" id="SSF88946">
    <property type="entry name" value="Sigma2 domain of RNA polymerase sigma factors"/>
    <property type="match status" value="1"/>
</dbReference>
<evidence type="ECO:0000256" key="5">
    <source>
        <dbReference type="ARBA" id="ARBA00023163"/>
    </source>
</evidence>
<evidence type="ECO:0000256" key="3">
    <source>
        <dbReference type="ARBA" id="ARBA00023082"/>
    </source>
</evidence>
<proteinExistence type="inferred from homology"/>
<keyword evidence="4" id="KW-0238">DNA-binding</keyword>
<dbReference type="Gene3D" id="1.10.10.1320">
    <property type="entry name" value="Anti-sigma factor, zinc-finger domain"/>
    <property type="match status" value="1"/>
</dbReference>
<feature type="domain" description="Putative zinc-finger" evidence="8">
    <location>
        <begin position="177"/>
        <end position="211"/>
    </location>
</feature>
<feature type="region of interest" description="Disordered" evidence="6">
    <location>
        <begin position="286"/>
        <end position="364"/>
    </location>
</feature>
<dbReference type="RefSeq" id="WP_267947149.1">
    <property type="nucleotide sequence ID" value="NZ_CP113264.1"/>
</dbReference>
<name>A0ABY6YLX4_9ACTN</name>
<dbReference type="InterPro" id="IPR041916">
    <property type="entry name" value="Anti_sigma_zinc_sf"/>
</dbReference>
<evidence type="ECO:0000256" key="6">
    <source>
        <dbReference type="SAM" id="MobiDB-lite"/>
    </source>
</evidence>
<dbReference type="InterPro" id="IPR007627">
    <property type="entry name" value="RNA_pol_sigma70_r2"/>
</dbReference>
<accession>A0ABY6YLX4</accession>
<evidence type="ECO:0000259" key="7">
    <source>
        <dbReference type="Pfam" id="PF04542"/>
    </source>
</evidence>
<feature type="compositionally biased region" description="Pro residues" evidence="6">
    <location>
        <begin position="340"/>
        <end position="356"/>
    </location>
</feature>
<dbReference type="SUPFAM" id="SSF88659">
    <property type="entry name" value="Sigma3 and sigma4 domains of RNA polymerase sigma factors"/>
    <property type="match status" value="1"/>
</dbReference>
<dbReference type="InterPro" id="IPR036388">
    <property type="entry name" value="WH-like_DNA-bd_sf"/>
</dbReference>
<reference evidence="9 10" key="1">
    <citation type="journal article" date="2013" name="Int. J. Syst. Evol. Microbiol.">
        <title>Description of Streptomonospora sediminis sp. nov. and Streptomonospora nanhaiensis sp. nov., and reclassification of Nocardiopsis arabia Hozzein &amp; Goodfellow 2008 as Streptomonospora arabica comb. nov. and emended description of the genus Streptomonospora.</title>
        <authorList>
            <person name="Zhang D.F."/>
            <person name="Pan H.Q."/>
            <person name="He J."/>
            <person name="Zhang X.M."/>
            <person name="Zhang Y.G."/>
            <person name="Klenk H.P."/>
            <person name="Hu J.C."/>
            <person name="Li W.J."/>
        </authorList>
    </citation>
    <scope>NUCLEOTIDE SEQUENCE [LARGE SCALE GENOMIC DNA]</scope>
    <source>
        <strain evidence="9 10">12A09</strain>
    </source>
</reference>
<dbReference type="PANTHER" id="PTHR43133:SF8">
    <property type="entry name" value="RNA POLYMERASE SIGMA FACTOR HI_1459-RELATED"/>
    <property type="match status" value="1"/>
</dbReference>
<evidence type="ECO:0000313" key="10">
    <source>
        <dbReference type="Proteomes" id="UP001156498"/>
    </source>
</evidence>
<feature type="compositionally biased region" description="Pro residues" evidence="6">
    <location>
        <begin position="294"/>
        <end position="331"/>
    </location>
</feature>
<dbReference type="Pfam" id="PF04542">
    <property type="entry name" value="Sigma70_r2"/>
    <property type="match status" value="1"/>
</dbReference>
<keyword evidence="5" id="KW-0804">Transcription</keyword>
<dbReference type="InterPro" id="IPR014284">
    <property type="entry name" value="RNA_pol_sigma-70_dom"/>
</dbReference>
<feature type="compositionally biased region" description="Acidic residues" evidence="6">
    <location>
        <begin position="598"/>
        <end position="610"/>
    </location>
</feature>
<feature type="domain" description="RNA polymerase sigma-70 region 2" evidence="7">
    <location>
        <begin position="12"/>
        <end position="80"/>
    </location>
</feature>
<protein>
    <submittedName>
        <fullName evidence="9">Sigma-70 family RNA polymerase sigma factor</fullName>
    </submittedName>
</protein>
<dbReference type="InterPro" id="IPR013325">
    <property type="entry name" value="RNA_pol_sigma_r2"/>
</dbReference>
<evidence type="ECO:0000256" key="1">
    <source>
        <dbReference type="ARBA" id="ARBA00010641"/>
    </source>
</evidence>
<comment type="similarity">
    <text evidence="1">Belongs to the sigma-70 factor family. ECF subfamily.</text>
</comment>
<dbReference type="Gene3D" id="1.10.1740.10">
    <property type="match status" value="1"/>
</dbReference>
<feature type="compositionally biased region" description="Acidic residues" evidence="6">
    <location>
        <begin position="636"/>
        <end position="645"/>
    </location>
</feature>
<keyword evidence="2" id="KW-0805">Transcription regulation</keyword>
<keyword evidence="10" id="KW-1185">Reference proteome</keyword>
<evidence type="ECO:0000256" key="2">
    <source>
        <dbReference type="ARBA" id="ARBA00023015"/>
    </source>
</evidence>